<gene>
    <name evidence="3" type="ORF">SAMN04488050_11868</name>
</gene>
<feature type="transmembrane region" description="Helical" evidence="1">
    <location>
        <begin position="75"/>
        <end position="101"/>
    </location>
</feature>
<keyword evidence="1" id="KW-1133">Transmembrane helix</keyword>
<organism evidence="3 4">
    <name type="scientific">Alloyangia pacifica</name>
    <dbReference type="NCBI Taxonomy" id="311180"/>
    <lineage>
        <taxon>Bacteria</taxon>
        <taxon>Pseudomonadati</taxon>
        <taxon>Pseudomonadota</taxon>
        <taxon>Alphaproteobacteria</taxon>
        <taxon>Rhodobacterales</taxon>
        <taxon>Roseobacteraceae</taxon>
        <taxon>Alloyangia</taxon>
    </lineage>
</organism>
<evidence type="ECO:0000313" key="3">
    <source>
        <dbReference type="EMBL" id="SFT23971.1"/>
    </source>
</evidence>
<reference evidence="4" key="1">
    <citation type="submission" date="2016-10" db="EMBL/GenBank/DDBJ databases">
        <authorList>
            <person name="Varghese N."/>
            <person name="Submissions S."/>
        </authorList>
    </citation>
    <scope>NUCLEOTIDE SEQUENCE [LARGE SCALE GENOMIC DNA]</scope>
    <source>
        <strain evidence="4">DSM 26894</strain>
    </source>
</reference>
<evidence type="ECO:0000256" key="1">
    <source>
        <dbReference type="SAM" id="Phobius"/>
    </source>
</evidence>
<name>A0A1I6WDZ5_9RHOB</name>
<dbReference type="InterPro" id="IPR009936">
    <property type="entry name" value="DUF1468"/>
</dbReference>
<keyword evidence="1" id="KW-0472">Membrane</keyword>
<dbReference type="EMBL" id="FOZW01000018">
    <property type="protein sequence ID" value="SFT23971.1"/>
    <property type="molecule type" value="Genomic_DNA"/>
</dbReference>
<dbReference type="STRING" id="311180.SAMN04488050_11868"/>
<dbReference type="AlphaFoldDB" id="A0A1I6WDZ5"/>
<dbReference type="OrthoDB" id="5519430at2"/>
<protein>
    <submittedName>
        <fullName evidence="3">Putative tricarboxylic transport membrane protein</fullName>
    </submittedName>
</protein>
<evidence type="ECO:0000259" key="2">
    <source>
        <dbReference type="Pfam" id="PF07331"/>
    </source>
</evidence>
<dbReference type="RefSeq" id="WP_092430452.1">
    <property type="nucleotide sequence ID" value="NZ_FNCL01000019.1"/>
</dbReference>
<keyword evidence="1" id="KW-0812">Transmembrane</keyword>
<proteinExistence type="predicted"/>
<feature type="transmembrane region" description="Helical" evidence="1">
    <location>
        <begin position="36"/>
        <end position="55"/>
    </location>
</feature>
<dbReference type="Proteomes" id="UP000199392">
    <property type="component" value="Unassembled WGS sequence"/>
</dbReference>
<sequence length="143" mass="15031">MSDRIMGGIGLALAAFYIWAATIIPESFMADVVGPATFPIIIGVIIAICSVWFIFRPDPEPVWPSLNRLAEIGFAIAVCLLYAILLPKLGFLICTALAAGYMSWRLGGTPVGAVLTGVGLSIGIWVVFKLVLGLSLAVGPLGI</sequence>
<keyword evidence="4" id="KW-1185">Reference proteome</keyword>
<dbReference type="Pfam" id="PF07331">
    <property type="entry name" value="TctB"/>
    <property type="match status" value="1"/>
</dbReference>
<feature type="domain" description="DUF1468" evidence="2">
    <location>
        <begin position="6"/>
        <end position="136"/>
    </location>
</feature>
<evidence type="ECO:0000313" key="4">
    <source>
        <dbReference type="Proteomes" id="UP000199392"/>
    </source>
</evidence>
<feature type="transmembrane region" description="Helical" evidence="1">
    <location>
        <begin position="113"/>
        <end position="138"/>
    </location>
</feature>
<accession>A0A1I6WDZ5</accession>